<dbReference type="AlphaFoldDB" id="A0A3M6U3R0"/>
<evidence type="ECO:0000313" key="4">
    <source>
        <dbReference type="Proteomes" id="UP000275408"/>
    </source>
</evidence>
<keyword evidence="4" id="KW-1185">Reference proteome</keyword>
<dbReference type="Proteomes" id="UP000275408">
    <property type="component" value="Unassembled WGS sequence"/>
</dbReference>
<feature type="chain" id="PRO_5018289828" evidence="2">
    <location>
        <begin position="22"/>
        <end position="167"/>
    </location>
</feature>
<accession>A0A3M6U3R0</accession>
<evidence type="ECO:0000256" key="2">
    <source>
        <dbReference type="SAM" id="SignalP"/>
    </source>
</evidence>
<feature type="compositionally biased region" description="Low complexity" evidence="1">
    <location>
        <begin position="145"/>
        <end position="158"/>
    </location>
</feature>
<organism evidence="3 4">
    <name type="scientific">Pocillopora damicornis</name>
    <name type="common">Cauliflower coral</name>
    <name type="synonym">Millepora damicornis</name>
    <dbReference type="NCBI Taxonomy" id="46731"/>
    <lineage>
        <taxon>Eukaryota</taxon>
        <taxon>Metazoa</taxon>
        <taxon>Cnidaria</taxon>
        <taxon>Anthozoa</taxon>
        <taxon>Hexacorallia</taxon>
        <taxon>Scleractinia</taxon>
        <taxon>Astrocoeniina</taxon>
        <taxon>Pocilloporidae</taxon>
        <taxon>Pocillopora</taxon>
    </lineage>
</organism>
<proteinExistence type="predicted"/>
<evidence type="ECO:0000256" key="1">
    <source>
        <dbReference type="SAM" id="MobiDB-lite"/>
    </source>
</evidence>
<keyword evidence="2" id="KW-0732">Signal</keyword>
<feature type="signal peptide" evidence="2">
    <location>
        <begin position="1"/>
        <end position="21"/>
    </location>
</feature>
<reference evidence="3 4" key="1">
    <citation type="journal article" date="2018" name="Sci. Rep.">
        <title>Comparative analysis of the Pocillopora damicornis genome highlights role of immune system in coral evolution.</title>
        <authorList>
            <person name="Cunning R."/>
            <person name="Bay R.A."/>
            <person name="Gillette P."/>
            <person name="Baker A.C."/>
            <person name="Traylor-Knowles N."/>
        </authorList>
    </citation>
    <scope>NUCLEOTIDE SEQUENCE [LARGE SCALE GENOMIC DNA]</scope>
    <source>
        <strain evidence="3">RSMAS</strain>
        <tissue evidence="3">Whole animal</tissue>
    </source>
</reference>
<feature type="region of interest" description="Disordered" evidence="1">
    <location>
        <begin position="143"/>
        <end position="167"/>
    </location>
</feature>
<dbReference type="OrthoDB" id="5967718at2759"/>
<protein>
    <submittedName>
        <fullName evidence="3">Uncharacterized protein</fullName>
    </submittedName>
</protein>
<dbReference type="EMBL" id="RCHS01002303">
    <property type="protein sequence ID" value="RMX48227.1"/>
    <property type="molecule type" value="Genomic_DNA"/>
</dbReference>
<evidence type="ECO:0000313" key="3">
    <source>
        <dbReference type="EMBL" id="RMX48227.1"/>
    </source>
</evidence>
<sequence>MRRTTGLLVVGILSFILVASAGEGNRNAIAEGTRRNKDKTSPTACRRGALCCRLGRKAVRLDYTSSVYTCNIEALIQGLKHSKSASHRLRKPNHSQADRMDAANSLRLSQGFGRRLNFCKSQRPVQRRCFEDCCERRLRERQVKAKAATQSQKQSSSTELETHSGET</sequence>
<gene>
    <name evidence="3" type="ORF">pdam_00005403</name>
</gene>
<name>A0A3M6U3R0_POCDA</name>
<comment type="caution">
    <text evidence="3">The sequence shown here is derived from an EMBL/GenBank/DDBJ whole genome shotgun (WGS) entry which is preliminary data.</text>
</comment>